<dbReference type="PROSITE" id="PS50011">
    <property type="entry name" value="PROTEIN_KINASE_DOM"/>
    <property type="match status" value="1"/>
</dbReference>
<dbReference type="EMBL" id="CAIX01000074">
    <property type="protein sequence ID" value="CCI44578.1"/>
    <property type="molecule type" value="Genomic_DNA"/>
</dbReference>
<sequence length="403" mass="46102">MEPIDWKYWATARTELVANCSTSEQKSLQQCDSTDRKYLMPLQSGKLDFIRVIGQGSYGTVILSQSHENPERLFAIKLITKARLREKMKQTEGRNASKNDETQRMMMEQRVIALLDHPFVTKFYGSFETKDAYHLVMEYCAGGDFYFLLDRYENNRLPESHVVFYGACLVLALQYLHQEGVIYRDLKPENILLGKDGFLQLADFGFAKCIAGVDNKRCCSTLCGSADYVAPEIIRGEGYGYSADYWSLGCVLFELLTGFPPFYRSSDCDNQRLLFHRIQHTELSIPGYVSPNARGLLRELLNKDDTHRMNASTILEHPFFGTIIWSELLNKQVKPPILPEDNLDSPLDNSSCADQYTAHSVLDTLSCTYYSCSSSDKPEFTKAQNIRSHCESTFTDFDWCEEF</sequence>
<organism evidence="11 12">
    <name type="scientific">Albugo candida</name>
    <dbReference type="NCBI Taxonomy" id="65357"/>
    <lineage>
        <taxon>Eukaryota</taxon>
        <taxon>Sar</taxon>
        <taxon>Stramenopiles</taxon>
        <taxon>Oomycota</taxon>
        <taxon>Peronosporomycetes</taxon>
        <taxon>Albuginales</taxon>
        <taxon>Albuginaceae</taxon>
        <taxon>Albugo</taxon>
    </lineage>
</organism>
<dbReference type="OrthoDB" id="58979at2759"/>
<evidence type="ECO:0000256" key="6">
    <source>
        <dbReference type="ARBA" id="ARBA00022840"/>
    </source>
</evidence>
<dbReference type="Proteomes" id="UP000053237">
    <property type="component" value="Unassembled WGS sequence"/>
</dbReference>
<dbReference type="InterPro" id="IPR000961">
    <property type="entry name" value="AGC-kinase_C"/>
</dbReference>
<evidence type="ECO:0000256" key="7">
    <source>
        <dbReference type="PROSITE-ProRule" id="PRU10141"/>
    </source>
</evidence>
<dbReference type="InParanoid" id="A0A024GDG9"/>
<keyword evidence="1 8" id="KW-0723">Serine/threonine-protein kinase</keyword>
<dbReference type="AlphaFoldDB" id="A0A024GDG9"/>
<dbReference type="GO" id="GO:0005524">
    <property type="term" value="F:ATP binding"/>
    <property type="evidence" value="ECO:0007669"/>
    <property type="project" value="UniProtKB-UniRule"/>
</dbReference>
<keyword evidence="3" id="KW-0808">Transferase</keyword>
<dbReference type="Gene3D" id="1.10.510.10">
    <property type="entry name" value="Transferase(Phosphotransferase) domain 1"/>
    <property type="match status" value="1"/>
</dbReference>
<evidence type="ECO:0000313" key="11">
    <source>
        <dbReference type="EMBL" id="CCI44578.1"/>
    </source>
</evidence>
<dbReference type="PROSITE" id="PS00107">
    <property type="entry name" value="PROTEIN_KINASE_ATP"/>
    <property type="match status" value="1"/>
</dbReference>
<comment type="caution">
    <text evidence="11">The sequence shown here is derived from an EMBL/GenBank/DDBJ whole genome shotgun (WGS) entry which is preliminary data.</text>
</comment>
<keyword evidence="12" id="KW-1185">Reference proteome</keyword>
<evidence type="ECO:0000313" key="12">
    <source>
        <dbReference type="Proteomes" id="UP000053237"/>
    </source>
</evidence>
<feature type="domain" description="AGC-kinase C-terminal" evidence="10">
    <location>
        <begin position="321"/>
        <end position="403"/>
    </location>
</feature>
<dbReference type="SMART" id="SM00220">
    <property type="entry name" value="S_TKc"/>
    <property type="match status" value="1"/>
</dbReference>
<feature type="domain" description="Protein kinase" evidence="9">
    <location>
        <begin position="47"/>
        <end position="320"/>
    </location>
</feature>
<dbReference type="InterPro" id="IPR008271">
    <property type="entry name" value="Ser/Thr_kinase_AS"/>
</dbReference>
<dbReference type="PROSITE" id="PS51285">
    <property type="entry name" value="AGC_KINASE_CTER"/>
    <property type="match status" value="1"/>
</dbReference>
<dbReference type="Pfam" id="PF00069">
    <property type="entry name" value="Pkinase"/>
    <property type="match status" value="1"/>
</dbReference>
<evidence type="ECO:0008006" key="13">
    <source>
        <dbReference type="Google" id="ProtNLM"/>
    </source>
</evidence>
<evidence type="ECO:0000256" key="4">
    <source>
        <dbReference type="ARBA" id="ARBA00022741"/>
    </source>
</evidence>
<dbReference type="GO" id="GO:0004674">
    <property type="term" value="F:protein serine/threonine kinase activity"/>
    <property type="evidence" value="ECO:0007669"/>
    <property type="project" value="UniProtKB-KW"/>
</dbReference>
<dbReference type="CDD" id="cd05123">
    <property type="entry name" value="STKc_AGC"/>
    <property type="match status" value="1"/>
</dbReference>
<accession>A0A024GDG9</accession>
<dbReference type="InterPro" id="IPR000719">
    <property type="entry name" value="Prot_kinase_dom"/>
</dbReference>
<dbReference type="FunFam" id="1.10.510.10:FF:000048">
    <property type="entry name" value="Protein kinase C"/>
    <property type="match status" value="1"/>
</dbReference>
<evidence type="ECO:0000256" key="5">
    <source>
        <dbReference type="ARBA" id="ARBA00022777"/>
    </source>
</evidence>
<comment type="similarity">
    <text evidence="8">Belongs to the protein kinase superfamily.</text>
</comment>
<keyword evidence="5" id="KW-0418">Kinase</keyword>
<name>A0A024GDG9_9STRA</name>
<evidence type="ECO:0000256" key="8">
    <source>
        <dbReference type="RuleBase" id="RU000304"/>
    </source>
</evidence>
<dbReference type="PROSITE" id="PS00108">
    <property type="entry name" value="PROTEIN_KINASE_ST"/>
    <property type="match status" value="1"/>
</dbReference>
<reference evidence="11 12" key="1">
    <citation type="submission" date="2012-05" db="EMBL/GenBank/DDBJ databases">
        <title>Recombination and specialization in a pathogen metapopulation.</title>
        <authorList>
            <person name="Gardiner A."/>
            <person name="Kemen E."/>
            <person name="Schultz-Larsen T."/>
            <person name="MacLean D."/>
            <person name="Van Oosterhout C."/>
            <person name="Jones J.D.G."/>
        </authorList>
    </citation>
    <scope>NUCLEOTIDE SEQUENCE [LARGE SCALE GENOMIC DNA]</scope>
    <source>
        <strain evidence="11 12">Ac Nc2</strain>
    </source>
</reference>
<dbReference type="STRING" id="65357.A0A024GDG9"/>
<feature type="binding site" evidence="7">
    <location>
        <position position="77"/>
    </location>
    <ligand>
        <name>ATP</name>
        <dbReference type="ChEBI" id="CHEBI:30616"/>
    </ligand>
</feature>
<dbReference type="InterPro" id="IPR045270">
    <property type="entry name" value="STKc_AGC"/>
</dbReference>
<proteinExistence type="inferred from homology"/>
<dbReference type="InterPro" id="IPR011009">
    <property type="entry name" value="Kinase-like_dom_sf"/>
</dbReference>
<dbReference type="Gene3D" id="3.30.200.20">
    <property type="entry name" value="Phosphorylase Kinase, domain 1"/>
    <property type="match status" value="1"/>
</dbReference>
<evidence type="ECO:0000256" key="1">
    <source>
        <dbReference type="ARBA" id="ARBA00022527"/>
    </source>
</evidence>
<keyword evidence="6 7" id="KW-0067">ATP-binding</keyword>
<keyword evidence="4 7" id="KW-0547">Nucleotide-binding</keyword>
<dbReference type="SUPFAM" id="SSF56112">
    <property type="entry name" value="Protein kinase-like (PK-like)"/>
    <property type="match status" value="1"/>
</dbReference>
<dbReference type="PANTHER" id="PTHR24351">
    <property type="entry name" value="RIBOSOMAL PROTEIN S6 KINASE"/>
    <property type="match status" value="1"/>
</dbReference>
<keyword evidence="2" id="KW-0597">Phosphoprotein</keyword>
<evidence type="ECO:0000256" key="3">
    <source>
        <dbReference type="ARBA" id="ARBA00022679"/>
    </source>
</evidence>
<dbReference type="InterPro" id="IPR017441">
    <property type="entry name" value="Protein_kinase_ATP_BS"/>
</dbReference>
<evidence type="ECO:0000259" key="10">
    <source>
        <dbReference type="PROSITE" id="PS51285"/>
    </source>
</evidence>
<evidence type="ECO:0000259" key="9">
    <source>
        <dbReference type="PROSITE" id="PS50011"/>
    </source>
</evidence>
<protein>
    <recommendedName>
        <fullName evidence="13">Protein kinase domain-containing protein</fullName>
    </recommendedName>
</protein>
<gene>
    <name evidence="11" type="ORF">BN9_053870</name>
</gene>
<evidence type="ECO:0000256" key="2">
    <source>
        <dbReference type="ARBA" id="ARBA00022553"/>
    </source>
</evidence>